<comment type="caution">
    <text evidence="7">The sequence shown here is derived from an EMBL/GenBank/DDBJ whole genome shotgun (WGS) entry which is preliminary data.</text>
</comment>
<dbReference type="PIRSF" id="PIRSF005859">
    <property type="entry name" value="PBR"/>
    <property type="match status" value="1"/>
</dbReference>
<gene>
    <name evidence="7" type="ORF">COV55_00300</name>
</gene>
<dbReference type="Proteomes" id="UP000230564">
    <property type="component" value="Unassembled WGS sequence"/>
</dbReference>
<protein>
    <submittedName>
        <fullName evidence="7">TspO protein</fullName>
    </submittedName>
</protein>
<sequence length="159" mass="18870">MKNNYFKLFSSIFICLLAGLIGSLFTRPAIDTWYAGLDKPFFNPPNWIFAPTWTILYILIGIAFYLIWQSGQKREQIKLALIVFIVHLFLNAGWSIIFFGWQNSQIAFIDIVILWMMIAWLLDLFYKIRKSAMYLLIPYFLWVSFALLLNLSIWQLNYF</sequence>
<dbReference type="FunFam" id="1.20.1260.100:FF:000001">
    <property type="entry name" value="translocator protein 2"/>
    <property type="match status" value="1"/>
</dbReference>
<feature type="transmembrane region" description="Helical" evidence="6">
    <location>
        <begin position="47"/>
        <end position="67"/>
    </location>
</feature>
<keyword evidence="5 6" id="KW-0472">Membrane</keyword>
<accession>A0A2H0NEL1</accession>
<dbReference type="GO" id="GO:0033013">
    <property type="term" value="P:tetrapyrrole metabolic process"/>
    <property type="evidence" value="ECO:0007669"/>
    <property type="project" value="UniProtKB-ARBA"/>
</dbReference>
<organism evidence="7 8">
    <name type="scientific">Candidatus Komeilibacteria bacterium CG11_big_fil_rev_8_21_14_0_20_36_20</name>
    <dbReference type="NCBI Taxonomy" id="1974477"/>
    <lineage>
        <taxon>Bacteria</taxon>
        <taxon>Candidatus Komeiliibacteriota</taxon>
    </lineage>
</organism>
<evidence type="ECO:0000256" key="3">
    <source>
        <dbReference type="ARBA" id="ARBA00022692"/>
    </source>
</evidence>
<keyword evidence="3 6" id="KW-0812">Transmembrane</keyword>
<evidence type="ECO:0000313" key="8">
    <source>
        <dbReference type="Proteomes" id="UP000230564"/>
    </source>
</evidence>
<evidence type="ECO:0000256" key="6">
    <source>
        <dbReference type="SAM" id="Phobius"/>
    </source>
</evidence>
<dbReference type="EMBL" id="PCWQ01000004">
    <property type="protein sequence ID" value="PIR07329.1"/>
    <property type="molecule type" value="Genomic_DNA"/>
</dbReference>
<evidence type="ECO:0000256" key="5">
    <source>
        <dbReference type="ARBA" id="ARBA00023136"/>
    </source>
</evidence>
<evidence type="ECO:0000256" key="1">
    <source>
        <dbReference type="ARBA" id="ARBA00004141"/>
    </source>
</evidence>
<feature type="transmembrane region" description="Helical" evidence="6">
    <location>
        <begin position="79"/>
        <end position="101"/>
    </location>
</feature>
<feature type="transmembrane region" description="Helical" evidence="6">
    <location>
        <begin position="107"/>
        <end position="126"/>
    </location>
</feature>
<dbReference type="Pfam" id="PF03073">
    <property type="entry name" value="TspO_MBR"/>
    <property type="match status" value="1"/>
</dbReference>
<dbReference type="AlphaFoldDB" id="A0A2H0NEL1"/>
<evidence type="ECO:0000256" key="2">
    <source>
        <dbReference type="ARBA" id="ARBA00007524"/>
    </source>
</evidence>
<feature type="transmembrane region" description="Helical" evidence="6">
    <location>
        <begin position="133"/>
        <end position="154"/>
    </location>
</feature>
<keyword evidence="4 6" id="KW-1133">Transmembrane helix</keyword>
<evidence type="ECO:0000313" key="7">
    <source>
        <dbReference type="EMBL" id="PIR07329.1"/>
    </source>
</evidence>
<dbReference type="GO" id="GO:0016020">
    <property type="term" value="C:membrane"/>
    <property type="evidence" value="ECO:0007669"/>
    <property type="project" value="UniProtKB-SubCell"/>
</dbReference>
<dbReference type="InterPro" id="IPR004307">
    <property type="entry name" value="TspO_MBR"/>
</dbReference>
<dbReference type="CDD" id="cd15904">
    <property type="entry name" value="TSPO_MBR"/>
    <property type="match status" value="1"/>
</dbReference>
<comment type="similarity">
    <text evidence="2">Belongs to the TspO/BZRP family.</text>
</comment>
<dbReference type="PANTHER" id="PTHR10057:SF0">
    <property type="entry name" value="TRANSLOCATOR PROTEIN"/>
    <property type="match status" value="1"/>
</dbReference>
<comment type="subcellular location">
    <subcellularLocation>
        <location evidence="1">Membrane</location>
        <topology evidence="1">Multi-pass membrane protein</topology>
    </subcellularLocation>
</comment>
<dbReference type="PANTHER" id="PTHR10057">
    <property type="entry name" value="PERIPHERAL-TYPE BENZODIAZEPINE RECEPTOR"/>
    <property type="match status" value="1"/>
</dbReference>
<dbReference type="InterPro" id="IPR038330">
    <property type="entry name" value="TspO/MBR-related_sf"/>
</dbReference>
<name>A0A2H0NEL1_9BACT</name>
<reference evidence="7 8" key="1">
    <citation type="submission" date="2017-09" db="EMBL/GenBank/DDBJ databases">
        <title>Depth-based differentiation of microbial function through sediment-hosted aquifers and enrichment of novel symbionts in the deep terrestrial subsurface.</title>
        <authorList>
            <person name="Probst A.J."/>
            <person name="Ladd B."/>
            <person name="Jarett J.K."/>
            <person name="Geller-Mcgrath D.E."/>
            <person name="Sieber C.M."/>
            <person name="Emerson J.B."/>
            <person name="Anantharaman K."/>
            <person name="Thomas B.C."/>
            <person name="Malmstrom R."/>
            <person name="Stieglmeier M."/>
            <person name="Klingl A."/>
            <person name="Woyke T."/>
            <person name="Ryan C.M."/>
            <person name="Banfield J.F."/>
        </authorList>
    </citation>
    <scope>NUCLEOTIDE SEQUENCE [LARGE SCALE GENOMIC DNA]</scope>
    <source>
        <strain evidence="7">CG11_big_fil_rev_8_21_14_0_20_36_20</strain>
    </source>
</reference>
<evidence type="ECO:0000256" key="4">
    <source>
        <dbReference type="ARBA" id="ARBA00022989"/>
    </source>
</evidence>
<proteinExistence type="inferred from homology"/>
<dbReference type="Gene3D" id="1.20.1260.100">
    <property type="entry name" value="TspO/MBR protein"/>
    <property type="match status" value="1"/>
</dbReference>